<evidence type="ECO:0000313" key="4">
    <source>
        <dbReference type="EMBL" id="CDZ90234.1"/>
    </source>
</evidence>
<dbReference type="AlphaFoldDB" id="A0A098BNC6"/>
<dbReference type="OrthoDB" id="4803588at2"/>
<dbReference type="RefSeq" id="WP_040273405.1">
    <property type="nucleotide sequence ID" value="NZ_JAJNCM010000024.1"/>
</dbReference>
<feature type="domain" description="DUF2510" evidence="3">
    <location>
        <begin position="5"/>
        <end position="37"/>
    </location>
</feature>
<dbReference type="Proteomes" id="UP000042997">
    <property type="component" value="Unassembled WGS sequence"/>
</dbReference>
<sequence>MNQPAGWYPDPGDPSLVRYWDGTGWSPRTAPKFSTPPPPPRRPQPTEKQAKNSKLIMAGLAVLGVVGLVVAVAVGGANSDEDGSTTVAAPSTTSARATATSTTRSAAQIQASEQAAAAAASRAAAAAAAEAERKKPAAYEQLNTRDFALIARDSAAAQGRKIVLYGYVSQFDSATGTNQFRASVDSQPLGSWYEYDHNVVIKASDRGLVANVVEDDLITMWVEVDEPLTYDTTLGGSTTVPSFRLNMIQVAGSK</sequence>
<keyword evidence="2" id="KW-0812">Transmembrane</keyword>
<name>A0A098BNC6_9NOCA</name>
<organism evidence="4 5">
    <name type="scientific">Rhodococcus ruber</name>
    <dbReference type="NCBI Taxonomy" id="1830"/>
    <lineage>
        <taxon>Bacteria</taxon>
        <taxon>Bacillati</taxon>
        <taxon>Actinomycetota</taxon>
        <taxon>Actinomycetes</taxon>
        <taxon>Mycobacteriales</taxon>
        <taxon>Nocardiaceae</taxon>
        <taxon>Rhodococcus</taxon>
    </lineage>
</organism>
<dbReference type="Pfam" id="PF10708">
    <property type="entry name" value="DUF2510"/>
    <property type="match status" value="1"/>
</dbReference>
<evidence type="ECO:0000259" key="3">
    <source>
        <dbReference type="Pfam" id="PF10708"/>
    </source>
</evidence>
<feature type="region of interest" description="Disordered" evidence="1">
    <location>
        <begin position="1"/>
        <end position="51"/>
    </location>
</feature>
<evidence type="ECO:0000256" key="2">
    <source>
        <dbReference type="SAM" id="Phobius"/>
    </source>
</evidence>
<feature type="transmembrane region" description="Helical" evidence="2">
    <location>
        <begin position="55"/>
        <end position="77"/>
    </location>
</feature>
<evidence type="ECO:0000313" key="5">
    <source>
        <dbReference type="Proteomes" id="UP000042997"/>
    </source>
</evidence>
<keyword evidence="2" id="KW-1133">Transmembrane helix</keyword>
<feature type="compositionally biased region" description="Pro residues" evidence="1">
    <location>
        <begin position="34"/>
        <end position="43"/>
    </location>
</feature>
<feature type="region of interest" description="Disordered" evidence="1">
    <location>
        <begin position="79"/>
        <end position="101"/>
    </location>
</feature>
<proteinExistence type="predicted"/>
<gene>
    <name evidence="4" type="ORF">RHRU231_680003</name>
</gene>
<accession>A0A098BNC6</accession>
<keyword evidence="2" id="KW-0472">Membrane</keyword>
<evidence type="ECO:0000256" key="1">
    <source>
        <dbReference type="SAM" id="MobiDB-lite"/>
    </source>
</evidence>
<feature type="compositionally biased region" description="Low complexity" evidence="1">
    <location>
        <begin position="84"/>
        <end position="101"/>
    </location>
</feature>
<dbReference type="eggNOG" id="COG2815">
    <property type="taxonomic scope" value="Bacteria"/>
</dbReference>
<dbReference type="EMBL" id="CCSD01000081">
    <property type="protein sequence ID" value="CDZ90234.1"/>
    <property type="molecule type" value="Genomic_DNA"/>
</dbReference>
<dbReference type="InterPro" id="IPR018929">
    <property type="entry name" value="DUF2510"/>
</dbReference>
<protein>
    <recommendedName>
        <fullName evidence="3">DUF2510 domain-containing protein</fullName>
    </recommendedName>
</protein>
<reference evidence="4 5" key="1">
    <citation type="journal article" date="2014" name="Genome Announc.">
        <title>Draft Genome Sequence of Propane- and Butane-Oxidizing Actinobacterium Rhodococcus ruber IEGM 231.</title>
        <authorList>
            <person name="Ivshina I.B."/>
            <person name="Kuyukina M.S."/>
            <person name="Krivoruchko A.V."/>
            <person name="Barbe V."/>
            <person name="Fischer C."/>
        </authorList>
    </citation>
    <scope>NUCLEOTIDE SEQUENCE [LARGE SCALE GENOMIC DNA]</scope>
</reference>